<name>A0A9P4TQP2_9PLEO</name>
<sequence>MGYPQRKSASCYHGTERIYCGQLPHTFVLLRLAPSSTCTLHSFLSRPRAALRGQASKLQSSPAGRRHIISGEASKDSGSFKSTRSQPGVRPIAAVSTPTHPRALSNTAASHHPLSAYRPSFIAHRPILTRLLIPASRLPPPAVPETRSALPGPCLLLISTGAAASPLLGTGCGIVDAAWTANTFLCPRLDFF</sequence>
<evidence type="ECO:0000313" key="3">
    <source>
        <dbReference type="Proteomes" id="UP000800093"/>
    </source>
</evidence>
<keyword evidence="3" id="KW-1185">Reference proteome</keyword>
<feature type="region of interest" description="Disordered" evidence="1">
    <location>
        <begin position="52"/>
        <end position="91"/>
    </location>
</feature>
<organism evidence="2 3">
    <name type="scientific">Lojkania enalia</name>
    <dbReference type="NCBI Taxonomy" id="147567"/>
    <lineage>
        <taxon>Eukaryota</taxon>
        <taxon>Fungi</taxon>
        <taxon>Dikarya</taxon>
        <taxon>Ascomycota</taxon>
        <taxon>Pezizomycotina</taxon>
        <taxon>Dothideomycetes</taxon>
        <taxon>Pleosporomycetidae</taxon>
        <taxon>Pleosporales</taxon>
        <taxon>Pleosporales incertae sedis</taxon>
        <taxon>Lojkania</taxon>
    </lineage>
</organism>
<comment type="caution">
    <text evidence="2">The sequence shown here is derived from an EMBL/GenBank/DDBJ whole genome shotgun (WGS) entry which is preliminary data.</text>
</comment>
<protein>
    <submittedName>
        <fullName evidence="2">Uncharacterized protein</fullName>
    </submittedName>
</protein>
<dbReference type="EMBL" id="ML986582">
    <property type="protein sequence ID" value="KAF2269575.1"/>
    <property type="molecule type" value="Genomic_DNA"/>
</dbReference>
<evidence type="ECO:0000313" key="2">
    <source>
        <dbReference type="EMBL" id="KAF2269575.1"/>
    </source>
</evidence>
<feature type="compositionally biased region" description="Polar residues" evidence="1">
    <location>
        <begin position="76"/>
        <end position="86"/>
    </location>
</feature>
<dbReference type="AlphaFoldDB" id="A0A9P4TQP2"/>
<gene>
    <name evidence="2" type="ORF">CC78DRAFT_575135</name>
</gene>
<evidence type="ECO:0000256" key="1">
    <source>
        <dbReference type="SAM" id="MobiDB-lite"/>
    </source>
</evidence>
<reference evidence="3" key="1">
    <citation type="journal article" date="2020" name="Stud. Mycol.">
        <title>101 Dothideomycetes genomes: A test case for predicting lifestyles and emergence of pathogens.</title>
        <authorList>
            <person name="Haridas S."/>
            <person name="Albert R."/>
            <person name="Binder M."/>
            <person name="Bloem J."/>
            <person name="LaButti K."/>
            <person name="Salamov A."/>
            <person name="Andreopoulos B."/>
            <person name="Baker S."/>
            <person name="Barry K."/>
            <person name="Bills G."/>
            <person name="Bluhm B."/>
            <person name="Cannon C."/>
            <person name="Castanera R."/>
            <person name="Culley D."/>
            <person name="Daum C."/>
            <person name="Ezra D."/>
            <person name="Gonzalez J."/>
            <person name="Henrissat B."/>
            <person name="Kuo A."/>
            <person name="Liang C."/>
            <person name="Lipzen A."/>
            <person name="Lutzoni F."/>
            <person name="Magnuson J."/>
            <person name="Mondo S."/>
            <person name="Nolan M."/>
            <person name="Ohm R."/>
            <person name="Pangilinan J."/>
            <person name="Park H.-J."/>
            <person name="Ramirez L."/>
            <person name="Alfaro M."/>
            <person name="Sun H."/>
            <person name="Tritt A."/>
            <person name="Yoshinaga Y."/>
            <person name="Zwiers L.-H."/>
            <person name="Turgeon B."/>
            <person name="Goodwin S."/>
            <person name="Spatafora J."/>
            <person name="Crous P."/>
            <person name="Grigoriev I."/>
        </authorList>
    </citation>
    <scope>NUCLEOTIDE SEQUENCE [LARGE SCALE GENOMIC DNA]</scope>
    <source>
        <strain evidence="3">CBS 304.66</strain>
    </source>
</reference>
<dbReference type="Proteomes" id="UP000800093">
    <property type="component" value="Unassembled WGS sequence"/>
</dbReference>
<accession>A0A9P4TQP2</accession>
<proteinExistence type="predicted"/>